<gene>
    <name evidence="6" type="ORF">IAC59_05955</name>
</gene>
<dbReference type="InterPro" id="IPR036390">
    <property type="entry name" value="WH_DNA-bd_sf"/>
</dbReference>
<dbReference type="InterPro" id="IPR036388">
    <property type="entry name" value="WH-like_DNA-bd_sf"/>
</dbReference>
<dbReference type="Gene3D" id="3.40.190.290">
    <property type="match status" value="1"/>
</dbReference>
<sequence>MTIRHMRIFIAVYEEMNMTRAAQQLHIAQPAVSRAIQEMEHYYGVRLFERLGRGLCATECGRELYGYALHVDETFGELERRLLNWDATGVLRVGATTAIGNCELPGLVRRFMSARPGMRVRARVANAQELTQALMAGELDIALTEGASVSPELISQPFGGDVLTLIVAQGSRLCEPEQVALDDVLREPLLLREPGSACRALVDRLLEERGHAVEPAWESASTQALVRAVEAGLGVALLPERLVRDDVAAGRVCARAIQGVELRYEFSAVWHKHKYLTAAVKAFIDLCSSEPDVVPG</sequence>
<evidence type="ECO:0000313" key="7">
    <source>
        <dbReference type="Proteomes" id="UP000824123"/>
    </source>
</evidence>
<proteinExistence type="inferred from homology"/>
<dbReference type="InterPro" id="IPR000847">
    <property type="entry name" value="LysR_HTH_N"/>
</dbReference>
<name>A0A9D1LRP3_9FIRM</name>
<accession>A0A9D1LRP3</accession>
<dbReference type="GO" id="GO:0000976">
    <property type="term" value="F:transcription cis-regulatory region binding"/>
    <property type="evidence" value="ECO:0007669"/>
    <property type="project" value="TreeGrafter"/>
</dbReference>
<keyword evidence="4" id="KW-0804">Transcription</keyword>
<dbReference type="PANTHER" id="PTHR30126">
    <property type="entry name" value="HTH-TYPE TRANSCRIPTIONAL REGULATOR"/>
    <property type="match status" value="1"/>
</dbReference>
<dbReference type="EMBL" id="DVNK01000038">
    <property type="protein sequence ID" value="HIU46783.1"/>
    <property type="molecule type" value="Genomic_DNA"/>
</dbReference>
<feature type="domain" description="HTH lysR-type" evidence="5">
    <location>
        <begin position="1"/>
        <end position="58"/>
    </location>
</feature>
<reference evidence="6" key="2">
    <citation type="journal article" date="2021" name="PeerJ">
        <title>Extensive microbial diversity within the chicken gut microbiome revealed by metagenomics and culture.</title>
        <authorList>
            <person name="Gilroy R."/>
            <person name="Ravi A."/>
            <person name="Getino M."/>
            <person name="Pursley I."/>
            <person name="Horton D.L."/>
            <person name="Alikhan N.F."/>
            <person name="Baker D."/>
            <person name="Gharbi K."/>
            <person name="Hall N."/>
            <person name="Watson M."/>
            <person name="Adriaenssens E.M."/>
            <person name="Foster-Nyarko E."/>
            <person name="Jarju S."/>
            <person name="Secka A."/>
            <person name="Antonio M."/>
            <person name="Oren A."/>
            <person name="Chaudhuri R.R."/>
            <person name="La Ragione R."/>
            <person name="Hildebrand F."/>
            <person name="Pallen M.J."/>
        </authorList>
    </citation>
    <scope>NUCLEOTIDE SEQUENCE</scope>
    <source>
        <strain evidence="6">ChiSxjej2B14-8506</strain>
    </source>
</reference>
<evidence type="ECO:0000256" key="1">
    <source>
        <dbReference type="ARBA" id="ARBA00009437"/>
    </source>
</evidence>
<dbReference type="Proteomes" id="UP000824123">
    <property type="component" value="Unassembled WGS sequence"/>
</dbReference>
<protein>
    <submittedName>
        <fullName evidence="6">LysR family transcriptional regulator</fullName>
    </submittedName>
</protein>
<dbReference type="PROSITE" id="PS50931">
    <property type="entry name" value="HTH_LYSR"/>
    <property type="match status" value="1"/>
</dbReference>
<dbReference type="PRINTS" id="PR00039">
    <property type="entry name" value="HTHLYSR"/>
</dbReference>
<dbReference type="SUPFAM" id="SSF53850">
    <property type="entry name" value="Periplasmic binding protein-like II"/>
    <property type="match status" value="1"/>
</dbReference>
<evidence type="ECO:0000256" key="4">
    <source>
        <dbReference type="ARBA" id="ARBA00023163"/>
    </source>
</evidence>
<reference evidence="6" key="1">
    <citation type="submission" date="2020-10" db="EMBL/GenBank/DDBJ databases">
        <authorList>
            <person name="Gilroy R."/>
        </authorList>
    </citation>
    <scope>NUCLEOTIDE SEQUENCE</scope>
    <source>
        <strain evidence="6">ChiSxjej2B14-8506</strain>
    </source>
</reference>
<organism evidence="6 7">
    <name type="scientific">Candidatus Fimadaptatus faecigallinarum</name>
    <dbReference type="NCBI Taxonomy" id="2840814"/>
    <lineage>
        <taxon>Bacteria</taxon>
        <taxon>Bacillati</taxon>
        <taxon>Bacillota</taxon>
        <taxon>Clostridia</taxon>
        <taxon>Eubacteriales</taxon>
        <taxon>Candidatus Fimadaptatus</taxon>
    </lineage>
</organism>
<dbReference type="InterPro" id="IPR005119">
    <property type="entry name" value="LysR_subst-bd"/>
</dbReference>
<dbReference type="Pfam" id="PF03466">
    <property type="entry name" value="LysR_substrate"/>
    <property type="match status" value="1"/>
</dbReference>
<dbReference type="AlphaFoldDB" id="A0A9D1LRP3"/>
<comment type="caution">
    <text evidence="6">The sequence shown here is derived from an EMBL/GenBank/DDBJ whole genome shotgun (WGS) entry which is preliminary data.</text>
</comment>
<keyword evidence="3" id="KW-0238">DNA-binding</keyword>
<keyword evidence="2" id="KW-0805">Transcription regulation</keyword>
<evidence type="ECO:0000256" key="2">
    <source>
        <dbReference type="ARBA" id="ARBA00023015"/>
    </source>
</evidence>
<comment type="similarity">
    <text evidence="1">Belongs to the LysR transcriptional regulatory family.</text>
</comment>
<dbReference type="GO" id="GO:0003700">
    <property type="term" value="F:DNA-binding transcription factor activity"/>
    <property type="evidence" value="ECO:0007669"/>
    <property type="project" value="InterPro"/>
</dbReference>
<evidence type="ECO:0000313" key="6">
    <source>
        <dbReference type="EMBL" id="HIU46783.1"/>
    </source>
</evidence>
<dbReference type="PANTHER" id="PTHR30126:SF94">
    <property type="entry name" value="LYSR FAMILY TRANSCRIPTIONAL REGULATOR"/>
    <property type="match status" value="1"/>
</dbReference>
<dbReference type="SUPFAM" id="SSF46785">
    <property type="entry name" value="Winged helix' DNA-binding domain"/>
    <property type="match status" value="1"/>
</dbReference>
<dbReference type="Pfam" id="PF00126">
    <property type="entry name" value="HTH_1"/>
    <property type="match status" value="1"/>
</dbReference>
<evidence type="ECO:0000259" key="5">
    <source>
        <dbReference type="PROSITE" id="PS50931"/>
    </source>
</evidence>
<dbReference type="Gene3D" id="1.10.10.10">
    <property type="entry name" value="Winged helix-like DNA-binding domain superfamily/Winged helix DNA-binding domain"/>
    <property type="match status" value="1"/>
</dbReference>
<evidence type="ECO:0000256" key="3">
    <source>
        <dbReference type="ARBA" id="ARBA00023125"/>
    </source>
</evidence>
<dbReference type="FunFam" id="1.10.10.10:FF:000001">
    <property type="entry name" value="LysR family transcriptional regulator"/>
    <property type="match status" value="1"/>
</dbReference>